<evidence type="ECO:0000256" key="5">
    <source>
        <dbReference type="ARBA" id="ARBA00023163"/>
    </source>
</evidence>
<dbReference type="GO" id="GO:0003677">
    <property type="term" value="F:DNA binding"/>
    <property type="evidence" value="ECO:0007669"/>
    <property type="project" value="InterPro"/>
</dbReference>
<dbReference type="Pfam" id="PF04560">
    <property type="entry name" value="RNA_pol_Rpb2_7"/>
    <property type="match status" value="1"/>
</dbReference>
<comment type="caution">
    <text evidence="13">The sequence shown here is derived from an EMBL/GenBank/DDBJ whole genome shotgun (WGS) entry which is preliminary data.</text>
</comment>
<dbReference type="Gene3D" id="2.30.150.10">
    <property type="entry name" value="DNA-directed RNA polymerase, beta subunit, external 1 domain"/>
    <property type="match status" value="1"/>
</dbReference>
<dbReference type="InterPro" id="IPR037034">
    <property type="entry name" value="RNA_pol_Rpb2_2_sf"/>
</dbReference>
<dbReference type="InterPro" id="IPR007645">
    <property type="entry name" value="RNA_pol_Rpb2_3"/>
</dbReference>
<comment type="similarity">
    <text evidence="1 7">Belongs to the RNA polymerase beta chain family.</text>
</comment>
<feature type="domain" description="RNA polymerase Rpb2" evidence="11">
    <location>
        <begin position="298"/>
        <end position="454"/>
    </location>
</feature>
<dbReference type="InterPro" id="IPR007642">
    <property type="entry name" value="RNA_pol_Rpb2_2"/>
</dbReference>
<evidence type="ECO:0000256" key="3">
    <source>
        <dbReference type="ARBA" id="ARBA00022679"/>
    </source>
</evidence>
<gene>
    <name evidence="13" type="ORF">C1SCF055_LOCUS24910</name>
</gene>
<dbReference type="Pfam" id="PF04565">
    <property type="entry name" value="RNA_pol_Rpb2_3"/>
    <property type="match status" value="1"/>
</dbReference>
<reference evidence="13" key="1">
    <citation type="submission" date="2022-10" db="EMBL/GenBank/DDBJ databases">
        <authorList>
            <person name="Chen Y."/>
            <person name="Dougan E. K."/>
            <person name="Chan C."/>
            <person name="Rhodes N."/>
            <person name="Thang M."/>
        </authorList>
    </citation>
    <scope>NUCLEOTIDE SEQUENCE</scope>
</reference>
<dbReference type="InterPro" id="IPR007641">
    <property type="entry name" value="RNA_pol_Rpb2_7"/>
</dbReference>
<dbReference type="Gene3D" id="2.40.50.100">
    <property type="match status" value="2"/>
</dbReference>
<dbReference type="InterPro" id="IPR042107">
    <property type="entry name" value="DNA-dir_RNA_pol_bsu_ext_1_sf"/>
</dbReference>
<dbReference type="Pfam" id="PF04561">
    <property type="entry name" value="RNA_pol_Rpb2_2"/>
    <property type="match status" value="1"/>
</dbReference>
<comment type="catalytic activity">
    <reaction evidence="6 8">
        <text>RNA(n) + a ribonucleoside 5'-triphosphate = RNA(n+1) + diphosphate</text>
        <dbReference type="Rhea" id="RHEA:21248"/>
        <dbReference type="Rhea" id="RHEA-COMP:14527"/>
        <dbReference type="Rhea" id="RHEA-COMP:17342"/>
        <dbReference type="ChEBI" id="CHEBI:33019"/>
        <dbReference type="ChEBI" id="CHEBI:61557"/>
        <dbReference type="ChEBI" id="CHEBI:140395"/>
        <dbReference type="EC" id="2.7.7.6"/>
    </reaction>
</comment>
<keyword evidence="4 8" id="KW-0548">Nucleotidyltransferase</keyword>
<dbReference type="Gene3D" id="2.40.50.150">
    <property type="match status" value="1"/>
</dbReference>
<evidence type="ECO:0000259" key="10">
    <source>
        <dbReference type="Pfam" id="PF04560"/>
    </source>
</evidence>
<dbReference type="EMBL" id="CAMXCT010002513">
    <property type="protein sequence ID" value="CAI3998632.1"/>
    <property type="molecule type" value="Genomic_DNA"/>
</dbReference>
<evidence type="ECO:0000256" key="8">
    <source>
        <dbReference type="RuleBase" id="RU363031"/>
    </source>
</evidence>
<dbReference type="InterPro" id="IPR015712">
    <property type="entry name" value="DNA-dir_RNA_pol_su2"/>
</dbReference>
<evidence type="ECO:0000259" key="12">
    <source>
        <dbReference type="Pfam" id="PF04565"/>
    </source>
</evidence>
<organism evidence="13">
    <name type="scientific">Cladocopium goreaui</name>
    <dbReference type="NCBI Taxonomy" id="2562237"/>
    <lineage>
        <taxon>Eukaryota</taxon>
        <taxon>Sar</taxon>
        <taxon>Alveolata</taxon>
        <taxon>Dinophyceae</taxon>
        <taxon>Suessiales</taxon>
        <taxon>Symbiodiniaceae</taxon>
        <taxon>Cladocopium</taxon>
    </lineage>
</organism>
<evidence type="ECO:0000259" key="9">
    <source>
        <dbReference type="Pfam" id="PF00562"/>
    </source>
</evidence>
<keyword evidence="3 8" id="KW-0808">Transferase</keyword>
<feature type="domain" description="RNA polymerase Rpb2" evidence="10">
    <location>
        <begin position="1228"/>
        <end position="1301"/>
    </location>
</feature>
<dbReference type="InterPro" id="IPR007121">
    <property type="entry name" value="RNA_pol_bsu_CS"/>
</dbReference>
<feature type="domain" description="DNA-directed RNA polymerase subunit 2 hybrid-binding" evidence="9">
    <location>
        <begin position="901"/>
        <end position="1226"/>
    </location>
</feature>
<evidence type="ECO:0000256" key="4">
    <source>
        <dbReference type="ARBA" id="ARBA00022695"/>
    </source>
</evidence>
<sequence>MEPLLLHRHLPIAPALSLVRGGTGTSAAVPAVSKAHLARVLCFVALPAAFVGAGRRSRRCHRARHALPTRHLINDLWYHKVGSPEGPPEDDEFLETERQQKPVHLLQGHRDSYLHFMRHLFGKELEKMQEHIRLTDNSLVFISEEEALERGLLDRCERLSDGLDGLCVASLDQLLSRFSQGRRFSAELLVEKMYYVAGIDSAEQVQQNGETYVCRVVVPMKFRDAATGLDIEVHVELGEIPLLTEYGSLIISGNQYIIAHRLERSSGCYFSLEANDCGDVHILELVTEEYSRIRCRCQVNKDDEAEIFFCLPKSKAPLPAALVLLGMGCSEEEIRSARNGEWIWSSMLRQVEIEDDLNVEVACRELCKLLDMNTELWRGDAVAAFDFKTSWSFQSRVGSLGRQRLNQRLGLNLKDENLTAQDMLATANLLAGSFLGTNPLQTDDIDSLVNKRLRPVGLKMQSMVRDWLSSIVNKAAGLPISVDVNKMTGEIVTGGTPDLLKFCVSELWKENNRQLFEQLNPLAEIMQARRITQVSELGLDKIKRIQGIRLIHASQYGRVCPIETGEGMSAGIVQAMAANARITEDGELQAPHQPVVQGARLLNKPWEYLFAREQLACRVAQSDLAHGPSGALCAPARPERGGHVKKTQWKELTSVNVTHLGLIYSCAPEQVEYIACGSPVSVAVGMIPFLEHDDANRALMGAKHQQQSVPTLWPERPVVGTGLEAHVATYSGRCKHAGIDGQVLYADAQAVTVVQSRVEEVDFETTKLRGRLREFYLWNADRTRAWLMAVSYSDFNELLMRLPQEELGRLAAVLCGDHEDDIKKATLTESLARVGITPQTFHFEEEAQLGELPEGWIETEYCVRTEMVHQKLKDCSETKKHTLAHDTGAVAAGDVVCAGDAVAEGQGIVGGEVALGKNLVVAYMPWNGYNYEDAIAISARLVREDILTSVHVDEITMSLNDDDLFFTPRIMDPESNVDSLDYMTNGLPEVGTWLQGGDVAIYALQTKNKSGVTRLIPRTMCVPEGVQGRVIGSCIRTVEKKPGAIKKVASVFLAVQCRIGVGDKLSGRHGNKGIVSKVVEDRDMPYLPDGTPIDVCLNPLGVPSRMNVGQIFENLLGSAGRWNGEEYRVGAFDEMFSEEASRGLVFDALRRAQESTGNKWLLDSEYPGKTRVYDGKTGRPLEQPVTVGVSYIIKLCHMVRDKIHSRAPSAGGYNMLTQQPLKGRSKGGGLRLGEMEVSGLVGHGAPDTLQELLTLKSDDLQGRYELYNQLCRGEKVKLPQGATPEGYLTFRRELAASGLAVTEDSWLDD</sequence>
<dbReference type="GO" id="GO:0032549">
    <property type="term" value="F:ribonucleoside binding"/>
    <property type="evidence" value="ECO:0007669"/>
    <property type="project" value="InterPro"/>
</dbReference>
<name>A0A9P1G629_9DINO</name>
<dbReference type="Proteomes" id="UP001152797">
    <property type="component" value="Unassembled WGS sequence"/>
</dbReference>
<dbReference type="OrthoDB" id="424768at2759"/>
<evidence type="ECO:0000313" key="14">
    <source>
        <dbReference type="EMBL" id="CAL4785944.1"/>
    </source>
</evidence>
<dbReference type="EMBL" id="CAMXCT020002513">
    <property type="protein sequence ID" value="CAL1152007.1"/>
    <property type="molecule type" value="Genomic_DNA"/>
</dbReference>
<keyword evidence="5 8" id="KW-0804">Transcription</keyword>
<dbReference type="CDD" id="cd00653">
    <property type="entry name" value="RNA_pol_B_RPB2"/>
    <property type="match status" value="1"/>
</dbReference>
<dbReference type="InterPro" id="IPR037033">
    <property type="entry name" value="DNA-dir_RNAP_su2_hyb_sf"/>
</dbReference>
<evidence type="ECO:0000256" key="6">
    <source>
        <dbReference type="ARBA" id="ARBA00048552"/>
    </source>
</evidence>
<evidence type="ECO:0000256" key="1">
    <source>
        <dbReference type="ARBA" id="ARBA00006835"/>
    </source>
</evidence>
<dbReference type="EMBL" id="CAMXCT030002513">
    <property type="protein sequence ID" value="CAL4785944.1"/>
    <property type="molecule type" value="Genomic_DNA"/>
</dbReference>
<dbReference type="Pfam" id="PF00562">
    <property type="entry name" value="RNA_pol_Rpb2_6"/>
    <property type="match status" value="1"/>
</dbReference>
<dbReference type="PROSITE" id="PS01166">
    <property type="entry name" value="RNA_POL_BETA"/>
    <property type="match status" value="1"/>
</dbReference>
<evidence type="ECO:0000256" key="2">
    <source>
        <dbReference type="ARBA" id="ARBA00022478"/>
    </source>
</evidence>
<evidence type="ECO:0000313" key="13">
    <source>
        <dbReference type="EMBL" id="CAI3998632.1"/>
    </source>
</evidence>
<keyword evidence="2 8" id="KW-0240">DNA-directed RNA polymerase</keyword>
<dbReference type="GO" id="GO:0006351">
    <property type="term" value="P:DNA-templated transcription"/>
    <property type="evidence" value="ECO:0007669"/>
    <property type="project" value="InterPro"/>
</dbReference>
<dbReference type="InterPro" id="IPR014724">
    <property type="entry name" value="RNA_pol_RPB2_OB-fold"/>
</dbReference>
<dbReference type="GO" id="GO:0003899">
    <property type="term" value="F:DNA-directed RNA polymerase activity"/>
    <property type="evidence" value="ECO:0007669"/>
    <property type="project" value="UniProtKB-EC"/>
</dbReference>
<dbReference type="Gene3D" id="3.90.1800.10">
    <property type="entry name" value="RNA polymerase alpha subunit dimerisation domain"/>
    <property type="match status" value="1"/>
</dbReference>
<proteinExistence type="inferred from homology"/>
<reference evidence="14 15" key="2">
    <citation type="submission" date="2024-05" db="EMBL/GenBank/DDBJ databases">
        <authorList>
            <person name="Chen Y."/>
            <person name="Shah S."/>
            <person name="Dougan E. K."/>
            <person name="Thang M."/>
            <person name="Chan C."/>
        </authorList>
    </citation>
    <scope>NUCLEOTIDE SEQUENCE [LARGE SCALE GENOMIC DNA]</scope>
</reference>
<dbReference type="PANTHER" id="PTHR20856">
    <property type="entry name" value="DNA-DIRECTED RNA POLYMERASE I SUBUNIT 2"/>
    <property type="match status" value="1"/>
</dbReference>
<evidence type="ECO:0000313" key="15">
    <source>
        <dbReference type="Proteomes" id="UP001152797"/>
    </source>
</evidence>
<dbReference type="Gene3D" id="3.90.1100.10">
    <property type="match status" value="1"/>
</dbReference>
<dbReference type="EC" id="2.7.7.6" evidence="8"/>
<evidence type="ECO:0000259" key="11">
    <source>
        <dbReference type="Pfam" id="PF04561"/>
    </source>
</evidence>
<dbReference type="SUPFAM" id="SSF64484">
    <property type="entry name" value="beta and beta-prime subunits of DNA dependent RNA-polymerase"/>
    <property type="match status" value="1"/>
</dbReference>
<comment type="function">
    <text evidence="8">DNA-dependent RNA polymerase catalyzes the transcription of DNA into RNA using the four ribonucleoside triphosphates as substrates.</text>
</comment>
<dbReference type="InterPro" id="IPR007120">
    <property type="entry name" value="DNA-dir_RNAP_su2_dom"/>
</dbReference>
<protein>
    <recommendedName>
        <fullName evidence="8">DNA-directed RNA polymerase subunit beta</fullName>
        <ecNumber evidence="8">2.7.7.6</ecNumber>
    </recommendedName>
</protein>
<dbReference type="GO" id="GO:0000428">
    <property type="term" value="C:DNA-directed RNA polymerase complex"/>
    <property type="evidence" value="ECO:0007669"/>
    <property type="project" value="UniProtKB-KW"/>
</dbReference>
<accession>A0A9P1G629</accession>
<dbReference type="Gene3D" id="2.40.270.10">
    <property type="entry name" value="DNA-directed RNA polymerase, subunit 2, domain 6"/>
    <property type="match status" value="1"/>
</dbReference>
<evidence type="ECO:0000256" key="7">
    <source>
        <dbReference type="RuleBase" id="RU000434"/>
    </source>
</evidence>
<dbReference type="Gene3D" id="3.90.1110.10">
    <property type="entry name" value="RNA polymerase Rpb2, domain 2"/>
    <property type="match status" value="1"/>
</dbReference>
<feature type="domain" description="RNA polymerase Rpb2" evidence="12">
    <location>
        <begin position="514"/>
        <end position="582"/>
    </location>
</feature>
<keyword evidence="15" id="KW-1185">Reference proteome</keyword>